<proteinExistence type="predicted"/>
<dbReference type="AlphaFoldDB" id="A0A5S4FNC4"/>
<sequence>MPADVPPAAVVIDAGGEPWSRVVPVLSDRVAHLPGGGLIDLVTDDAEVRAAATAWCGRRGYEVEEAAMTSGARGLRIRTGDPLPLPEDL</sequence>
<keyword evidence="2" id="KW-1185">Reference proteome</keyword>
<accession>A0A5S4FNC4</accession>
<protein>
    <submittedName>
        <fullName evidence="1">Uncharacterized protein</fullName>
    </submittedName>
</protein>
<evidence type="ECO:0000313" key="2">
    <source>
        <dbReference type="Proteomes" id="UP000309128"/>
    </source>
</evidence>
<dbReference type="Proteomes" id="UP000309128">
    <property type="component" value="Unassembled WGS sequence"/>
</dbReference>
<comment type="caution">
    <text evidence="1">The sequence shown here is derived from an EMBL/GenBank/DDBJ whole genome shotgun (WGS) entry which is preliminary data.</text>
</comment>
<organism evidence="1 2">
    <name type="scientific">Nonomuraea turkmeniaca</name>
    <dbReference type="NCBI Taxonomy" id="103838"/>
    <lineage>
        <taxon>Bacteria</taxon>
        <taxon>Bacillati</taxon>
        <taxon>Actinomycetota</taxon>
        <taxon>Actinomycetes</taxon>
        <taxon>Streptosporangiales</taxon>
        <taxon>Streptosporangiaceae</taxon>
        <taxon>Nonomuraea</taxon>
    </lineage>
</organism>
<gene>
    <name evidence="1" type="ORF">ETD86_14350</name>
</gene>
<evidence type="ECO:0000313" key="1">
    <source>
        <dbReference type="EMBL" id="TMR21721.1"/>
    </source>
</evidence>
<name>A0A5S4FNC4_9ACTN</name>
<reference evidence="1 2" key="1">
    <citation type="submission" date="2019-05" db="EMBL/GenBank/DDBJ databases">
        <title>Draft genome sequence of Nonomuraea turkmeniaca DSM 43926.</title>
        <authorList>
            <person name="Saricaoglu S."/>
            <person name="Isik K."/>
        </authorList>
    </citation>
    <scope>NUCLEOTIDE SEQUENCE [LARGE SCALE GENOMIC DNA]</scope>
    <source>
        <strain evidence="1 2">DSM 43926</strain>
    </source>
</reference>
<dbReference type="OrthoDB" id="3217377at2"/>
<dbReference type="EMBL" id="VCKY01000039">
    <property type="protein sequence ID" value="TMR21721.1"/>
    <property type="molecule type" value="Genomic_DNA"/>
</dbReference>
<dbReference type="RefSeq" id="WP_138666640.1">
    <property type="nucleotide sequence ID" value="NZ_VCKY01000039.1"/>
</dbReference>